<dbReference type="Pfam" id="PF06325">
    <property type="entry name" value="PrmA"/>
    <property type="match status" value="1"/>
</dbReference>
<dbReference type="GO" id="GO:0008276">
    <property type="term" value="F:protein methyltransferase activity"/>
    <property type="evidence" value="ECO:0007669"/>
    <property type="project" value="TreeGrafter"/>
</dbReference>
<gene>
    <name evidence="3" type="primary">prmA_2</name>
    <name evidence="3" type="ORF">DSM112329_03232</name>
</gene>
<dbReference type="EC" id="2.1.1.-" evidence="3"/>
<organism evidence="3">
    <name type="scientific">Paraconexibacter sp. AEG42_29</name>
    <dbReference type="NCBI Taxonomy" id="2997339"/>
    <lineage>
        <taxon>Bacteria</taxon>
        <taxon>Bacillati</taxon>
        <taxon>Actinomycetota</taxon>
        <taxon>Thermoleophilia</taxon>
        <taxon>Solirubrobacterales</taxon>
        <taxon>Paraconexibacteraceae</taxon>
        <taxon>Paraconexibacter</taxon>
    </lineage>
</organism>
<protein>
    <submittedName>
        <fullName evidence="3">Ribosomal protein L11 methyltransferase</fullName>
        <ecNumber evidence="3">2.1.1.-</ecNumber>
    </submittedName>
</protein>
<evidence type="ECO:0000313" key="3">
    <source>
        <dbReference type="EMBL" id="XAY06363.1"/>
    </source>
</evidence>
<keyword evidence="3" id="KW-0687">Ribonucleoprotein</keyword>
<accession>A0AAU7AXJ9</accession>
<dbReference type="PANTHER" id="PTHR43648">
    <property type="entry name" value="ELECTRON TRANSFER FLAVOPROTEIN BETA SUBUNIT LYSINE METHYLTRANSFERASE"/>
    <property type="match status" value="1"/>
</dbReference>
<sequence>MIRLAVRVRREDAEIALAELLALAPAGVEEVDLGNRVEYAIYGAPGELPDLPDLQAAAGDALVEVTTTHVEDDWAERWRDFHQPIEVGGRLHVRAPWHPEPCPGPIDIVIDPGQAFGTGAHHTTRLCLELLLALEPPPASGSGRAMMDVGCGSGVLGIAAAKLGYGPVAGVDHERESVAATLANAAVNGVAMDAARHDLLRDGPSPGAPVVLANLLRPLLLRVSADGFTGVQPDVVIASGLLAHEADEVAAAFGAAHGLREVDRRHGGEWAALLLRR</sequence>
<keyword evidence="3" id="KW-0689">Ribosomal protein</keyword>
<dbReference type="GO" id="GO:0005840">
    <property type="term" value="C:ribosome"/>
    <property type="evidence" value="ECO:0007669"/>
    <property type="project" value="UniProtKB-KW"/>
</dbReference>
<reference evidence="3" key="1">
    <citation type="submission" date="2022-12" db="EMBL/GenBank/DDBJ databases">
        <title>Paraconexibacter alkalitolerans sp. nov. and Baekduia alba sp. nov., isolated from soil and emended description of the genera Paraconexibacter (Chun et al., 2020) and Baekduia (An et al., 2020).</title>
        <authorList>
            <person name="Vieira S."/>
            <person name="Huber K.J."/>
            <person name="Geppert A."/>
            <person name="Wolf J."/>
            <person name="Neumann-Schaal M."/>
            <person name="Muesken M."/>
            <person name="Overmann J."/>
        </authorList>
    </citation>
    <scope>NUCLEOTIDE SEQUENCE</scope>
    <source>
        <strain evidence="3">AEG42_29</strain>
    </source>
</reference>
<dbReference type="PANTHER" id="PTHR43648:SF1">
    <property type="entry name" value="ELECTRON TRANSFER FLAVOPROTEIN BETA SUBUNIT LYSINE METHYLTRANSFERASE"/>
    <property type="match status" value="1"/>
</dbReference>
<proteinExistence type="predicted"/>
<name>A0AAU7AXJ9_9ACTN</name>
<dbReference type="Gene3D" id="3.40.50.150">
    <property type="entry name" value="Vaccinia Virus protein VP39"/>
    <property type="match status" value="1"/>
</dbReference>
<dbReference type="KEGG" id="parq:DSM112329_03232"/>
<dbReference type="EMBL" id="CP114014">
    <property type="protein sequence ID" value="XAY06363.1"/>
    <property type="molecule type" value="Genomic_DNA"/>
</dbReference>
<dbReference type="GO" id="GO:0032259">
    <property type="term" value="P:methylation"/>
    <property type="evidence" value="ECO:0007669"/>
    <property type="project" value="UniProtKB-KW"/>
</dbReference>
<dbReference type="InterPro" id="IPR029063">
    <property type="entry name" value="SAM-dependent_MTases_sf"/>
</dbReference>
<evidence type="ECO:0000256" key="2">
    <source>
        <dbReference type="ARBA" id="ARBA00022679"/>
    </source>
</evidence>
<keyword evidence="1 3" id="KW-0489">Methyltransferase</keyword>
<evidence type="ECO:0000256" key="1">
    <source>
        <dbReference type="ARBA" id="ARBA00022603"/>
    </source>
</evidence>
<dbReference type="InterPro" id="IPR050078">
    <property type="entry name" value="Ribosomal_L11_MeTrfase_PrmA"/>
</dbReference>
<keyword evidence="2 3" id="KW-0808">Transferase</keyword>
<dbReference type="AlphaFoldDB" id="A0AAU7AXJ9"/>
<dbReference type="SUPFAM" id="SSF53335">
    <property type="entry name" value="S-adenosyl-L-methionine-dependent methyltransferases"/>
    <property type="match status" value="1"/>
</dbReference>
<dbReference type="RefSeq" id="WP_354697597.1">
    <property type="nucleotide sequence ID" value="NZ_CP114014.1"/>
</dbReference>